<name>A0ABQ6HIS5_9MICO</name>
<accession>A0ABQ6HIS5</accession>
<organism evidence="1 2">
    <name type="scientific">Arsenicicoccus piscis</name>
    <dbReference type="NCBI Taxonomy" id="673954"/>
    <lineage>
        <taxon>Bacteria</taxon>
        <taxon>Bacillati</taxon>
        <taxon>Actinomycetota</taxon>
        <taxon>Actinomycetes</taxon>
        <taxon>Micrococcales</taxon>
        <taxon>Intrasporangiaceae</taxon>
        <taxon>Arsenicicoccus</taxon>
    </lineage>
</organism>
<gene>
    <name evidence="1" type="ORF">GCM10025862_01480</name>
</gene>
<comment type="caution">
    <text evidence="1">The sequence shown here is derived from an EMBL/GenBank/DDBJ whole genome shotgun (WGS) entry which is preliminary data.</text>
</comment>
<proteinExistence type="predicted"/>
<reference evidence="2" key="1">
    <citation type="journal article" date="2019" name="Int. J. Syst. Evol. Microbiol.">
        <title>The Global Catalogue of Microorganisms (GCM) 10K type strain sequencing project: providing services to taxonomists for standard genome sequencing and annotation.</title>
        <authorList>
            <consortium name="The Broad Institute Genomics Platform"/>
            <consortium name="The Broad Institute Genome Sequencing Center for Infectious Disease"/>
            <person name="Wu L."/>
            <person name="Ma J."/>
        </authorList>
    </citation>
    <scope>NUCLEOTIDE SEQUENCE [LARGE SCALE GENOMIC DNA]</scope>
    <source>
        <strain evidence="2">NBRC 105830</strain>
    </source>
</reference>
<dbReference type="EMBL" id="BSUJ01000001">
    <property type="protein sequence ID" value="GMA18127.1"/>
    <property type="molecule type" value="Genomic_DNA"/>
</dbReference>
<evidence type="ECO:0008006" key="3">
    <source>
        <dbReference type="Google" id="ProtNLM"/>
    </source>
</evidence>
<evidence type="ECO:0000313" key="2">
    <source>
        <dbReference type="Proteomes" id="UP001157109"/>
    </source>
</evidence>
<keyword evidence="2" id="KW-1185">Reference proteome</keyword>
<sequence length="80" mass="8631">MSENPAELPLHLDIDVPADKAVGCYADFVSVWHTKDVFVLDFAALVASPTHGEGPNGEPMSVAKSIITSRVRVPQVRSSR</sequence>
<dbReference type="Proteomes" id="UP001157109">
    <property type="component" value="Unassembled WGS sequence"/>
</dbReference>
<protein>
    <recommendedName>
        <fullName evidence="3">DUF2283 domain-containing protein</fullName>
    </recommendedName>
</protein>
<evidence type="ECO:0000313" key="1">
    <source>
        <dbReference type="EMBL" id="GMA18127.1"/>
    </source>
</evidence>
<dbReference type="RefSeq" id="WP_284283357.1">
    <property type="nucleotide sequence ID" value="NZ_BSUJ01000001.1"/>
</dbReference>